<organism evidence="1 2">
    <name type="scientific">Timema podura</name>
    <name type="common">Walking stick</name>
    <dbReference type="NCBI Taxonomy" id="61482"/>
    <lineage>
        <taxon>Eukaryota</taxon>
        <taxon>Metazoa</taxon>
        <taxon>Ecdysozoa</taxon>
        <taxon>Arthropoda</taxon>
        <taxon>Hexapoda</taxon>
        <taxon>Insecta</taxon>
        <taxon>Pterygota</taxon>
        <taxon>Neoptera</taxon>
        <taxon>Polyneoptera</taxon>
        <taxon>Phasmatodea</taxon>
        <taxon>Timematodea</taxon>
        <taxon>Timematoidea</taxon>
        <taxon>Timematidae</taxon>
        <taxon>Timema</taxon>
    </lineage>
</organism>
<dbReference type="Proteomes" id="UP001153148">
    <property type="component" value="Unassembled WGS sequence"/>
</dbReference>
<accession>A0ABN7PKX1</accession>
<proteinExistence type="predicted"/>
<dbReference type="EMBL" id="CAJPIN010074312">
    <property type="protein sequence ID" value="CAG2067743.1"/>
    <property type="molecule type" value="Genomic_DNA"/>
</dbReference>
<reference evidence="1" key="1">
    <citation type="submission" date="2021-03" db="EMBL/GenBank/DDBJ databases">
        <authorList>
            <person name="Tran Van P."/>
        </authorList>
    </citation>
    <scope>NUCLEOTIDE SEQUENCE</scope>
</reference>
<evidence type="ECO:0000313" key="2">
    <source>
        <dbReference type="Proteomes" id="UP001153148"/>
    </source>
</evidence>
<protein>
    <submittedName>
        <fullName evidence="1">Uncharacterized protein</fullName>
    </submittedName>
</protein>
<gene>
    <name evidence="1" type="ORF">TPAB3V08_LOCUS14686</name>
</gene>
<name>A0ABN7PKX1_TIMPD</name>
<sequence>MYNYLMNIFLNPCNAFTIDPWTSRTEGVCSPPLALARNDCPTLGSACASSAWSNIQHRNFQISSPR</sequence>
<comment type="caution">
    <text evidence="1">The sequence shown here is derived from an EMBL/GenBank/DDBJ whole genome shotgun (WGS) entry which is preliminary data.</text>
</comment>
<evidence type="ECO:0000313" key="1">
    <source>
        <dbReference type="EMBL" id="CAG2067743.1"/>
    </source>
</evidence>
<keyword evidence="2" id="KW-1185">Reference proteome</keyword>